<sequence>MSEKRNSLTKEDNTISLTEVIKKRHNSFSIPSNFMKNNKEENTVESKEKNSNSPQKQEEKKQDFVFLEKIKQVHRKSLSNLSNLPQVFELSIKAKKKTNKQSSRLALQKLDSSSFLSSSSSLMGDETNHIFEEQSHNSESSSSLSFSFSSTEESEFDENKKTDIIYQKNSILNTIKQNFEKLNDPEKEISNSEPESESESENKSTNESESEIVLDNENEIGVINYLENLDEEDGNSIQNRKLSDEIDLKKEEVVEKGGSGSGGGGEEEEEEEEEDEEEDFIGWLNPIIFQNCMTKFIGTNRFKIAKEILVSNQKTGKYNKQLIKLIKHPNVGKTIPVTEQLFTNPFLFHDDDKLEEIKNEKVEEMLSLMKQLKKKNSQKHVDDQKESSNENNENFLQEMDNFTQSQLLIDENKWDSFTNIQKIRGMIKNGIPKPSEFMKFIRLNSFSDQDINRIHTFTQNIKHSIENEKLSNLIKNIKESTYEQNLNNTQNPIPKFFKFPKFKKRNKKKLNINLSLYDFNIQEEIKKLLSYRKMIIKTLIENEKFRSEINKTKQITKNISSLQIQNLIEKGIFSSLIKKCKYIYSWILIFYDYLLSYENELLERFEYKLYLINAVLMQFEANTYQNGIIIFENFYNTPFYIILKSKKIQIIISHIINISNKILSIERDYKNNFEHIPRKLNLKKDQLIDLVEKTIKNKKKKEDYFDYNEELQQQFNNLINNDTNLIGGSLITFFKYLHYLKNNKTKNQSIIQGKDIIKFIESLIKRIITILEIPEPPTNIISLYLYRQIFSKNFDLFSNLVNRSYKPNDYLLNNKLLKIRQSNEINYSSFIQFNELFLKSSITTNFHINDFIESKEFQNKMNKSIILMNSLIFEICPLDIIHKINVIHKILLKIFKKFKQIEKNKNVGVSELNKYNDGDQIDRDDKDNKNDDYYDEDGDYLLYKNNKSHIIRKFFAYIIIQSNLLNFHFYIHYLKRYFIKTINYSEYYQSLKNFQGLSFILGLFNFILFLATFLFVFVNSILYIN</sequence>
<proteinExistence type="predicted"/>
<dbReference type="Proteomes" id="UP001150062">
    <property type="component" value="Unassembled WGS sequence"/>
</dbReference>
<comment type="caution">
    <text evidence="3">The sequence shown here is derived from an EMBL/GenBank/DDBJ whole genome shotgun (WGS) entry which is preliminary data.</text>
</comment>
<feature type="region of interest" description="Disordered" evidence="1">
    <location>
        <begin position="248"/>
        <end position="276"/>
    </location>
</feature>
<keyword evidence="4" id="KW-1185">Reference proteome</keyword>
<dbReference type="EMBL" id="JAOAOG010000182">
    <property type="protein sequence ID" value="KAJ6242059.1"/>
    <property type="molecule type" value="Genomic_DNA"/>
</dbReference>
<feature type="transmembrane region" description="Helical" evidence="2">
    <location>
        <begin position="954"/>
        <end position="973"/>
    </location>
</feature>
<feature type="region of interest" description="Disordered" evidence="1">
    <location>
        <begin position="133"/>
        <end position="152"/>
    </location>
</feature>
<organism evidence="3 4">
    <name type="scientific">Anaeramoeba flamelloides</name>
    <dbReference type="NCBI Taxonomy" id="1746091"/>
    <lineage>
        <taxon>Eukaryota</taxon>
        <taxon>Metamonada</taxon>
        <taxon>Anaeramoebidae</taxon>
        <taxon>Anaeramoeba</taxon>
    </lineage>
</organism>
<keyword evidence="2" id="KW-1133">Transmembrane helix</keyword>
<evidence type="ECO:0000313" key="3">
    <source>
        <dbReference type="EMBL" id="KAJ6242059.1"/>
    </source>
</evidence>
<feature type="compositionally biased region" description="Polar residues" evidence="1">
    <location>
        <begin position="27"/>
        <end position="36"/>
    </location>
</feature>
<feature type="compositionally biased region" description="Basic and acidic residues" evidence="1">
    <location>
        <begin position="37"/>
        <end position="62"/>
    </location>
</feature>
<evidence type="ECO:0000313" key="4">
    <source>
        <dbReference type="Proteomes" id="UP001150062"/>
    </source>
</evidence>
<protein>
    <recommendedName>
        <fullName evidence="5">Transmembrane protein</fullName>
    </recommendedName>
</protein>
<feature type="region of interest" description="Disordered" evidence="1">
    <location>
        <begin position="182"/>
        <end position="216"/>
    </location>
</feature>
<feature type="compositionally biased region" description="Acidic residues" evidence="1">
    <location>
        <begin position="265"/>
        <end position="276"/>
    </location>
</feature>
<evidence type="ECO:0000256" key="1">
    <source>
        <dbReference type="SAM" id="MobiDB-lite"/>
    </source>
</evidence>
<feature type="transmembrane region" description="Helical" evidence="2">
    <location>
        <begin position="994"/>
        <end position="1024"/>
    </location>
</feature>
<reference evidence="3" key="1">
    <citation type="submission" date="2022-08" db="EMBL/GenBank/DDBJ databases">
        <title>Novel sulfate-reducing endosymbionts in the free-living metamonad Anaeramoeba.</title>
        <authorList>
            <person name="Jerlstrom-Hultqvist J."/>
            <person name="Cepicka I."/>
            <person name="Gallot-Lavallee L."/>
            <person name="Salas-Leiva D."/>
            <person name="Curtis B.A."/>
            <person name="Zahonova K."/>
            <person name="Pipaliya S."/>
            <person name="Dacks J."/>
            <person name="Roger A.J."/>
        </authorList>
    </citation>
    <scope>NUCLEOTIDE SEQUENCE</scope>
    <source>
        <strain evidence="3">Schooner1</strain>
    </source>
</reference>
<name>A0ABQ8YBU8_9EUKA</name>
<accession>A0ABQ8YBU8</accession>
<gene>
    <name evidence="3" type="ORF">M0813_22831</name>
</gene>
<evidence type="ECO:0008006" key="5">
    <source>
        <dbReference type="Google" id="ProtNLM"/>
    </source>
</evidence>
<feature type="compositionally biased region" description="Low complexity" evidence="1">
    <location>
        <begin position="137"/>
        <end position="151"/>
    </location>
</feature>
<keyword evidence="2" id="KW-0812">Transmembrane</keyword>
<keyword evidence="2" id="KW-0472">Membrane</keyword>
<evidence type="ECO:0000256" key="2">
    <source>
        <dbReference type="SAM" id="Phobius"/>
    </source>
</evidence>
<feature type="region of interest" description="Disordered" evidence="1">
    <location>
        <begin position="27"/>
        <end position="62"/>
    </location>
</feature>